<accession>A0A409XUJ2</accession>
<dbReference type="OrthoDB" id="3271139at2759"/>
<organism evidence="2 3">
    <name type="scientific">Psilocybe cyanescens</name>
    <dbReference type="NCBI Taxonomy" id="93625"/>
    <lineage>
        <taxon>Eukaryota</taxon>
        <taxon>Fungi</taxon>
        <taxon>Dikarya</taxon>
        <taxon>Basidiomycota</taxon>
        <taxon>Agaricomycotina</taxon>
        <taxon>Agaricomycetes</taxon>
        <taxon>Agaricomycetidae</taxon>
        <taxon>Agaricales</taxon>
        <taxon>Agaricineae</taxon>
        <taxon>Strophariaceae</taxon>
        <taxon>Psilocybe</taxon>
    </lineage>
</organism>
<protein>
    <recommendedName>
        <fullName evidence="1">Protein kinase domain-containing protein</fullName>
    </recommendedName>
</protein>
<keyword evidence="3" id="KW-1185">Reference proteome</keyword>
<dbReference type="Pfam" id="PF17667">
    <property type="entry name" value="Pkinase_fungal"/>
    <property type="match status" value="1"/>
</dbReference>
<dbReference type="Proteomes" id="UP000283269">
    <property type="component" value="Unassembled WGS sequence"/>
</dbReference>
<dbReference type="GO" id="GO:0004672">
    <property type="term" value="F:protein kinase activity"/>
    <property type="evidence" value="ECO:0007669"/>
    <property type="project" value="InterPro"/>
</dbReference>
<evidence type="ECO:0000313" key="3">
    <source>
        <dbReference type="Proteomes" id="UP000283269"/>
    </source>
</evidence>
<dbReference type="InterPro" id="IPR011009">
    <property type="entry name" value="Kinase-like_dom_sf"/>
</dbReference>
<dbReference type="PROSITE" id="PS50011">
    <property type="entry name" value="PROTEIN_KINASE_DOM"/>
    <property type="match status" value="1"/>
</dbReference>
<dbReference type="InterPro" id="IPR008266">
    <property type="entry name" value="Tyr_kinase_AS"/>
</dbReference>
<dbReference type="Gene3D" id="1.10.510.10">
    <property type="entry name" value="Transferase(Phosphotransferase) domain 1"/>
    <property type="match status" value="1"/>
</dbReference>
<dbReference type="PANTHER" id="PTHR38248">
    <property type="entry name" value="FUNK1 6"/>
    <property type="match status" value="1"/>
</dbReference>
<dbReference type="EMBL" id="NHYD01000325">
    <property type="protein sequence ID" value="PPQ94502.1"/>
    <property type="molecule type" value="Genomic_DNA"/>
</dbReference>
<dbReference type="PROSITE" id="PS00109">
    <property type="entry name" value="PROTEIN_KINASE_TYR"/>
    <property type="match status" value="1"/>
</dbReference>
<dbReference type="InParanoid" id="A0A409XUJ2"/>
<dbReference type="STRING" id="93625.A0A409XUJ2"/>
<comment type="caution">
    <text evidence="2">The sequence shown here is derived from an EMBL/GenBank/DDBJ whole genome shotgun (WGS) entry which is preliminary data.</text>
</comment>
<dbReference type="InterPro" id="IPR040976">
    <property type="entry name" value="Pkinase_fungal"/>
</dbReference>
<dbReference type="SUPFAM" id="SSF56112">
    <property type="entry name" value="Protein kinase-like (PK-like)"/>
    <property type="match status" value="1"/>
</dbReference>
<gene>
    <name evidence="2" type="ORF">CVT25_014156</name>
</gene>
<dbReference type="GO" id="GO:0005524">
    <property type="term" value="F:ATP binding"/>
    <property type="evidence" value="ECO:0007669"/>
    <property type="project" value="InterPro"/>
</dbReference>
<dbReference type="PANTHER" id="PTHR38248:SF2">
    <property type="entry name" value="FUNK1 11"/>
    <property type="match status" value="1"/>
</dbReference>
<evidence type="ECO:0000313" key="2">
    <source>
        <dbReference type="EMBL" id="PPQ94502.1"/>
    </source>
</evidence>
<proteinExistence type="predicted"/>
<feature type="domain" description="Protein kinase" evidence="1">
    <location>
        <begin position="333"/>
        <end position="685"/>
    </location>
</feature>
<dbReference type="AlphaFoldDB" id="A0A409XUJ2"/>
<dbReference type="InterPro" id="IPR000719">
    <property type="entry name" value="Prot_kinase_dom"/>
</dbReference>
<name>A0A409XUJ2_PSICY</name>
<evidence type="ECO:0000259" key="1">
    <source>
        <dbReference type="PROSITE" id="PS50011"/>
    </source>
</evidence>
<reference evidence="2 3" key="1">
    <citation type="journal article" date="2018" name="Evol. Lett.">
        <title>Horizontal gene cluster transfer increased hallucinogenic mushroom diversity.</title>
        <authorList>
            <person name="Reynolds H.T."/>
            <person name="Vijayakumar V."/>
            <person name="Gluck-Thaler E."/>
            <person name="Korotkin H.B."/>
            <person name="Matheny P.B."/>
            <person name="Slot J.C."/>
        </authorList>
    </citation>
    <scope>NUCLEOTIDE SEQUENCE [LARGE SCALE GENOMIC DNA]</scope>
    <source>
        <strain evidence="2 3">2631</strain>
    </source>
</reference>
<sequence>MLQNFMSLDSPDSDARSSRIALKDELVDKLVFDDPSVFERLALDRISAQFVTSCAQPFTTDQELLNARRSLLTITAAAIGKPLEELEADDEVQDSYGIIRKVKRKAEEKNMYNPLASIFHHVENFQSSSNAQSTHSFESTDSTVLKLDASTWGFPKGSPDFVMSKRPSLTPVTSGRKPVFWRHIQGFCEVKPTPQQGPKSTDPKVVKPLVCQAADYARLHLSARPFQLFSIGLLIFGSKFCVAIFDRSGVLFSPIQDIWDDIEIFIRVIRSLTCQLSSVELGQDPTVTILSDQQHEIWREKTAALGRETPKDFPTFVVTMGSHSWYTIGLPIWTSVSLFGRGTCVWLVQDNDDSTAPVLVLKNTWRSASRHSESMIYGSINGHHPALAKLHQGQDVPFPGEQRCITTRSLRGLSPDDKIEGGEVLLHRLLLESRGRPLWEYRSEKELLRGIRAALSAHQFLCEQSILHRDISAGNIMLPARTPPEPGAEGILLDLEFSLIKRTSLDTTRQIVVPPVRAPSGGMTDPTIRSHTIFGPDIMRGAAMTGTAQFMAEDILEAILTGAHIEHAPRHDIESFIHVLGYSVTRRAVLESRALDADTRKKLHLFFYSTFGRMKLEDIWMSRRARGPLTIRQRFPGLVSETMSELMGKLDTWLKQSTLPAEFDPKPLTHEYVLSRLDEAIAKMV</sequence>